<protein>
    <recommendedName>
        <fullName evidence="4">XdhC Rossmann domain-containing protein</fullName>
    </recommendedName>
</protein>
<organism evidence="2 3">
    <name type="scientific">Streptomyces thermocarboxydovorans</name>
    <dbReference type="NCBI Taxonomy" id="59298"/>
    <lineage>
        <taxon>Bacteria</taxon>
        <taxon>Bacillati</taxon>
        <taxon>Actinomycetota</taxon>
        <taxon>Actinomycetes</taxon>
        <taxon>Kitasatosporales</taxon>
        <taxon>Streptomycetaceae</taxon>
        <taxon>Streptomyces</taxon>
    </lineage>
</organism>
<gene>
    <name evidence="2" type="ORF">GCM10009535_51170</name>
</gene>
<dbReference type="EMBL" id="BAAAGU010000064">
    <property type="protein sequence ID" value="GAA0665190.1"/>
    <property type="molecule type" value="Genomic_DNA"/>
</dbReference>
<dbReference type="Proteomes" id="UP001500724">
    <property type="component" value="Unassembled WGS sequence"/>
</dbReference>
<feature type="region of interest" description="Disordered" evidence="1">
    <location>
        <begin position="30"/>
        <end position="62"/>
    </location>
</feature>
<comment type="caution">
    <text evidence="2">The sequence shown here is derived from an EMBL/GenBank/DDBJ whole genome shotgun (WGS) entry which is preliminary data.</text>
</comment>
<proteinExistence type="predicted"/>
<accession>A0ABP3T240</accession>
<evidence type="ECO:0008006" key="4">
    <source>
        <dbReference type="Google" id="ProtNLM"/>
    </source>
</evidence>
<evidence type="ECO:0000313" key="2">
    <source>
        <dbReference type="EMBL" id="GAA0665190.1"/>
    </source>
</evidence>
<name>A0ABP3T240_9ACTN</name>
<feature type="region of interest" description="Disordered" evidence="1">
    <location>
        <begin position="78"/>
        <end position="102"/>
    </location>
</feature>
<reference evidence="3" key="1">
    <citation type="journal article" date="2019" name="Int. J. Syst. Evol. Microbiol.">
        <title>The Global Catalogue of Microorganisms (GCM) 10K type strain sequencing project: providing services to taxonomists for standard genome sequencing and annotation.</title>
        <authorList>
            <consortium name="The Broad Institute Genomics Platform"/>
            <consortium name="The Broad Institute Genome Sequencing Center for Infectious Disease"/>
            <person name="Wu L."/>
            <person name="Ma J."/>
        </authorList>
    </citation>
    <scope>NUCLEOTIDE SEQUENCE [LARGE SCALE GENOMIC DNA]</scope>
    <source>
        <strain evidence="3">JCM 10367</strain>
    </source>
</reference>
<keyword evidence="3" id="KW-1185">Reference proteome</keyword>
<sequence length="102" mass="10546">MPESWGDDLAIAGDPDECAEKLGRLLAAGFDSGDVLPGSESKDSDDTPRLLPHVGSSTPEETAASIAAEIIQIRQGGKAERAGAGTTMLGPWDVAAGRERAR</sequence>
<evidence type="ECO:0000256" key="1">
    <source>
        <dbReference type="SAM" id="MobiDB-lite"/>
    </source>
</evidence>
<evidence type="ECO:0000313" key="3">
    <source>
        <dbReference type="Proteomes" id="UP001500724"/>
    </source>
</evidence>